<evidence type="ECO:0000256" key="1">
    <source>
        <dbReference type="ARBA" id="ARBA00022714"/>
    </source>
</evidence>
<dbReference type="PANTHER" id="PTHR23426">
    <property type="entry name" value="FERREDOXIN/ADRENODOXIN"/>
    <property type="match status" value="1"/>
</dbReference>
<organism evidence="7 8">
    <name type="scientific">Limulus polyphemus</name>
    <name type="common">Atlantic horseshoe crab</name>
    <dbReference type="NCBI Taxonomy" id="6850"/>
    <lineage>
        <taxon>Eukaryota</taxon>
        <taxon>Metazoa</taxon>
        <taxon>Ecdysozoa</taxon>
        <taxon>Arthropoda</taxon>
        <taxon>Chelicerata</taxon>
        <taxon>Merostomata</taxon>
        <taxon>Xiphosura</taxon>
        <taxon>Limulidae</taxon>
        <taxon>Limulus</taxon>
    </lineage>
</organism>
<feature type="domain" description="2Fe-2S ferredoxin-type" evidence="6">
    <location>
        <begin position="89"/>
        <end position="194"/>
    </location>
</feature>
<dbReference type="Pfam" id="PF00111">
    <property type="entry name" value="Fer2"/>
    <property type="match status" value="1"/>
</dbReference>
<dbReference type="RefSeq" id="XP_013785073.1">
    <property type="nucleotide sequence ID" value="XM_013929619.2"/>
</dbReference>
<comment type="cofactor">
    <cofactor evidence="5">
        <name>[2Fe-2S] cluster</name>
        <dbReference type="ChEBI" id="CHEBI:190135"/>
    </cofactor>
</comment>
<dbReference type="GeneID" id="106469154"/>
<accession>A0ABM1BMM5</accession>
<keyword evidence="4" id="KW-0411">Iron-sulfur</keyword>
<sequence>MATKKLGLQLCRTSGQFQALAKLIKCQSNYGIVNSIAEPLNHMYFTIFRPNVKSVRGISKNSYIQEEWLKPRGFRKFSSSVPLSKKDKVSVTFIKDNGEQITVQGKVGENLLDIVINNDVDLEGYGACEGTLACSTCHVILKQEDFDRIPDKPTDEELDMLDLAYGLTERSRLGCQIYMTKDLDGLKVRVPAGVNDARDTPI</sequence>
<dbReference type="InterPro" id="IPR001055">
    <property type="entry name" value="Adrenodoxin-like"/>
</dbReference>
<dbReference type="InterPro" id="IPR001041">
    <property type="entry name" value="2Fe-2S_ferredoxin-type"/>
</dbReference>
<evidence type="ECO:0000313" key="8">
    <source>
        <dbReference type="RefSeq" id="XP_013785073.1"/>
    </source>
</evidence>
<dbReference type="Proteomes" id="UP000694941">
    <property type="component" value="Unplaced"/>
</dbReference>
<evidence type="ECO:0000259" key="6">
    <source>
        <dbReference type="PROSITE" id="PS51085"/>
    </source>
</evidence>
<dbReference type="CDD" id="cd00207">
    <property type="entry name" value="fer2"/>
    <property type="match status" value="1"/>
</dbReference>
<reference evidence="8" key="1">
    <citation type="submission" date="2025-08" db="UniProtKB">
        <authorList>
            <consortium name="RefSeq"/>
        </authorList>
    </citation>
    <scope>IDENTIFICATION</scope>
    <source>
        <tissue evidence="8">Muscle</tissue>
    </source>
</reference>
<dbReference type="PANTHER" id="PTHR23426:SF76">
    <property type="entry name" value="ADRENODOXIN-LIKE PROTEIN 2, MITOCHONDRIAL"/>
    <property type="match status" value="1"/>
</dbReference>
<evidence type="ECO:0000256" key="5">
    <source>
        <dbReference type="ARBA" id="ARBA00034078"/>
    </source>
</evidence>
<evidence type="ECO:0000256" key="3">
    <source>
        <dbReference type="ARBA" id="ARBA00023004"/>
    </source>
</evidence>
<dbReference type="PROSITE" id="PS51085">
    <property type="entry name" value="2FE2S_FER_2"/>
    <property type="match status" value="1"/>
</dbReference>
<keyword evidence="3" id="KW-0408">Iron</keyword>
<keyword evidence="2" id="KW-0479">Metal-binding</keyword>
<evidence type="ECO:0000256" key="2">
    <source>
        <dbReference type="ARBA" id="ARBA00022723"/>
    </source>
</evidence>
<dbReference type="InterPro" id="IPR036010">
    <property type="entry name" value="2Fe-2S_ferredoxin-like_sf"/>
</dbReference>
<name>A0ABM1BMM5_LIMPO</name>
<evidence type="ECO:0000256" key="4">
    <source>
        <dbReference type="ARBA" id="ARBA00023014"/>
    </source>
</evidence>
<keyword evidence="7" id="KW-1185">Reference proteome</keyword>
<dbReference type="PRINTS" id="PR00355">
    <property type="entry name" value="ADRENODOXIN"/>
</dbReference>
<dbReference type="SUPFAM" id="SSF54292">
    <property type="entry name" value="2Fe-2S ferredoxin-like"/>
    <property type="match status" value="1"/>
</dbReference>
<dbReference type="Gene3D" id="3.10.20.30">
    <property type="match status" value="1"/>
</dbReference>
<dbReference type="PROSITE" id="PS00814">
    <property type="entry name" value="ADX"/>
    <property type="match status" value="1"/>
</dbReference>
<gene>
    <name evidence="8" type="primary">LOC106469154</name>
</gene>
<keyword evidence="1" id="KW-0001">2Fe-2S</keyword>
<evidence type="ECO:0000313" key="7">
    <source>
        <dbReference type="Proteomes" id="UP000694941"/>
    </source>
</evidence>
<protein>
    <submittedName>
        <fullName evidence="8">Adrenodoxin-like</fullName>
    </submittedName>
</protein>
<proteinExistence type="predicted"/>
<dbReference type="InterPro" id="IPR018298">
    <property type="entry name" value="Adrenodoxin_Fe-S_BS"/>
</dbReference>
<dbReference type="InterPro" id="IPR012675">
    <property type="entry name" value="Beta-grasp_dom_sf"/>
</dbReference>